<gene>
    <name evidence="1" type="ORF">M8818_000386</name>
</gene>
<comment type="caution">
    <text evidence="1">The sequence shown here is derived from an EMBL/GenBank/DDBJ whole genome shotgun (WGS) entry which is preliminary data.</text>
</comment>
<reference evidence="1" key="1">
    <citation type="submission" date="2024-02" db="EMBL/GenBank/DDBJ databases">
        <title>Metagenome Assembled Genome of Zalaria obscura JY119.</title>
        <authorList>
            <person name="Vighnesh L."/>
            <person name="Jagadeeshwari U."/>
            <person name="Venkata Ramana C."/>
            <person name="Sasikala C."/>
        </authorList>
    </citation>
    <scope>NUCLEOTIDE SEQUENCE</scope>
    <source>
        <strain evidence="1">JY119</strain>
    </source>
</reference>
<accession>A0ACC3SQB4</accession>
<sequence length="727" mass="80531">MISGFKEWATSAQLIETASLEQLKGAVLAIEADDLINTLLGTTPTTEPLLPALGGLPFALETQVRNVLNRCKEYEIKPIFVFNGLSANGQETKLQKALKASQGISSAWDFYTASDPEKAVAEFGKSGIFDADNIYRYYQSFFQREKVDFIVAPYGACAQLATMEGTDFADAVLGSSEILMFNVEKVILKIDWEAGSFSWVVRRSCMDKLGVTSTSQFVDACLLAGSSILPTLPHLEQDGPVTPRPPRIQAAADLLKRMNQDGNSICLQFQDDPAVQSPSYLERYQKAYLSIKHHVVLTPDGKVECLNKDSVPSDVHAFIGQRLPDEVYAYLSRGVIGPRVLTWRTAGEIVESPPLDGGMSAAYHQLVRDGLVPLRSSALALLSYSLHRFYQHTDVTLRLWFNRDEPKALNISSTDDPKGAISNWNVRSKAIQEKASSTDPSTVAFALTTLQDTSFAEDSKKSAPGKNFTPLRNQDEIHSNALWRFLQLRGFVGPDHRLTALGTSLQSTLAGIPDSEFEEPVVLAIEMLRLSLLNSQIMFHSYGGAPMRGSDIDKRNTLLVSRVACLLRLRHKDIGYTGPLSRHLLGYQSMVSAVRGSLRDLLEMSLCTMLINGHVARDLPPQELADVSFSLPFVRDTDCALGIAVKSYLDELTTHDKPTSQEARQSVMENGMRAWFPHAVDLPGDLQRAFALWDAVFKLVQNVPTTVVSDKDKKLWEEVNVWLAERR</sequence>
<protein>
    <submittedName>
        <fullName evidence="1">Uncharacterized protein</fullName>
    </submittedName>
</protein>
<name>A0ACC3SQB4_9PEZI</name>
<dbReference type="Proteomes" id="UP001320706">
    <property type="component" value="Unassembled WGS sequence"/>
</dbReference>
<evidence type="ECO:0000313" key="2">
    <source>
        <dbReference type="Proteomes" id="UP001320706"/>
    </source>
</evidence>
<proteinExistence type="predicted"/>
<organism evidence="1 2">
    <name type="scientific">Zalaria obscura</name>
    <dbReference type="NCBI Taxonomy" id="2024903"/>
    <lineage>
        <taxon>Eukaryota</taxon>
        <taxon>Fungi</taxon>
        <taxon>Dikarya</taxon>
        <taxon>Ascomycota</taxon>
        <taxon>Pezizomycotina</taxon>
        <taxon>Dothideomycetes</taxon>
        <taxon>Dothideomycetidae</taxon>
        <taxon>Dothideales</taxon>
        <taxon>Zalariaceae</taxon>
        <taxon>Zalaria</taxon>
    </lineage>
</organism>
<dbReference type="EMBL" id="JAMKPW020000002">
    <property type="protein sequence ID" value="KAK8219970.1"/>
    <property type="molecule type" value="Genomic_DNA"/>
</dbReference>
<keyword evidence="2" id="KW-1185">Reference proteome</keyword>
<evidence type="ECO:0000313" key="1">
    <source>
        <dbReference type="EMBL" id="KAK8219970.1"/>
    </source>
</evidence>